<comment type="caution">
    <text evidence="5">The sequence shown here is derived from an EMBL/GenBank/DDBJ whole genome shotgun (WGS) entry which is preliminary data.</text>
</comment>
<reference evidence="5 6" key="1">
    <citation type="submission" date="2024-09" db="EMBL/GenBank/DDBJ databases">
        <authorList>
            <person name="Sun Q."/>
            <person name="Mori K."/>
        </authorList>
    </citation>
    <scope>NUCLEOTIDE SEQUENCE [LARGE SCALE GENOMIC DNA]</scope>
    <source>
        <strain evidence="5 6">CCM 7468</strain>
    </source>
</reference>
<gene>
    <name evidence="5" type="ORF">ACFFIC_11110</name>
</gene>
<protein>
    <submittedName>
        <fullName evidence="5">ATP-grasp domain-containing protein</fullName>
    </submittedName>
</protein>
<dbReference type="Proteomes" id="UP001589789">
    <property type="component" value="Unassembled WGS sequence"/>
</dbReference>
<keyword evidence="3" id="KW-0547">Nucleotide-binding</keyword>
<evidence type="ECO:0000313" key="6">
    <source>
        <dbReference type="Proteomes" id="UP001589789"/>
    </source>
</evidence>
<evidence type="ECO:0000259" key="4">
    <source>
        <dbReference type="Pfam" id="PF08442"/>
    </source>
</evidence>
<dbReference type="Pfam" id="PF08442">
    <property type="entry name" value="ATP-grasp_2"/>
    <property type="match status" value="1"/>
</dbReference>
<dbReference type="PANTHER" id="PTHR11815">
    <property type="entry name" value="SUCCINYL-COA SYNTHETASE BETA CHAIN"/>
    <property type="match status" value="1"/>
</dbReference>
<dbReference type="Gene3D" id="3.30.1490.20">
    <property type="entry name" value="ATP-grasp fold, A domain"/>
    <property type="match status" value="1"/>
</dbReference>
<evidence type="ECO:0000256" key="3">
    <source>
        <dbReference type="ARBA" id="ARBA00022741"/>
    </source>
</evidence>
<dbReference type="SUPFAM" id="SSF52210">
    <property type="entry name" value="Succinyl-CoA synthetase domains"/>
    <property type="match status" value="1"/>
</dbReference>
<dbReference type="PANTHER" id="PTHR11815:SF10">
    <property type="entry name" value="SUCCINATE--COA LIGASE [GDP-FORMING] SUBUNIT BETA, MITOCHONDRIAL"/>
    <property type="match status" value="1"/>
</dbReference>
<dbReference type="Gene3D" id="3.30.470.20">
    <property type="entry name" value="ATP-grasp fold, B domain"/>
    <property type="match status" value="1"/>
</dbReference>
<keyword evidence="2" id="KW-0436">Ligase</keyword>
<evidence type="ECO:0000256" key="2">
    <source>
        <dbReference type="ARBA" id="ARBA00022598"/>
    </source>
</evidence>
<evidence type="ECO:0000256" key="1">
    <source>
        <dbReference type="ARBA" id="ARBA00022532"/>
    </source>
</evidence>
<accession>A0ABV6IR52</accession>
<keyword evidence="1" id="KW-0816">Tricarboxylic acid cycle</keyword>
<dbReference type="RefSeq" id="WP_377050232.1">
    <property type="nucleotide sequence ID" value="NZ_JBHLVZ010000023.1"/>
</dbReference>
<dbReference type="Gene3D" id="3.40.50.261">
    <property type="entry name" value="Succinyl-CoA synthetase domains"/>
    <property type="match status" value="1"/>
</dbReference>
<dbReference type="SUPFAM" id="SSF56059">
    <property type="entry name" value="Glutathione synthetase ATP-binding domain-like"/>
    <property type="match status" value="1"/>
</dbReference>
<sequence length="386" mass="39625">MRLTEAEGKALLRRHGISVPRGLLLPEEGLPGQAAGWAGLVLKAQVAEGGRGKRGLVRLVAPEELHAARDAMRALLGAQGAAVGFLLEEAAPVSRELFLALRIDGTAQGIELLFAADGGVAVEEGDAPLRLLLDPGAPGLAEVIHAALRGHLPGELAARVARLAARLAGVMRAEDLELLEVNPLAVLEDGGLLALDAKLVRDDAALGRHDAAATEASAALEEAALSPLEREARSRGFTLVEMPGDVALISAGAGLGMLLVDLLADHGLSAASFMDNRRGGAAETTEARLEAAFALAARPGVRAILFYTTLASRPVAERIDTLLAFLARHPAPKPLYVGFAAAPSASRGFDAAAAAERLRAAGVARLGDDPLALVGAMAADLGARAA</sequence>
<name>A0ABV6IR52_9PROT</name>
<dbReference type="InterPro" id="IPR013815">
    <property type="entry name" value="ATP_grasp_subdomain_1"/>
</dbReference>
<evidence type="ECO:0000313" key="5">
    <source>
        <dbReference type="EMBL" id="MFC0386088.1"/>
    </source>
</evidence>
<dbReference type="EMBL" id="JBHLVZ010000023">
    <property type="protein sequence ID" value="MFC0386088.1"/>
    <property type="molecule type" value="Genomic_DNA"/>
</dbReference>
<dbReference type="InterPro" id="IPR016102">
    <property type="entry name" value="Succinyl-CoA_synth-like"/>
</dbReference>
<organism evidence="5 6">
    <name type="scientific">Muricoccus vinaceus</name>
    <dbReference type="NCBI Taxonomy" id="424704"/>
    <lineage>
        <taxon>Bacteria</taxon>
        <taxon>Pseudomonadati</taxon>
        <taxon>Pseudomonadota</taxon>
        <taxon>Alphaproteobacteria</taxon>
        <taxon>Acetobacterales</taxon>
        <taxon>Roseomonadaceae</taxon>
        <taxon>Muricoccus</taxon>
    </lineage>
</organism>
<feature type="domain" description="ATP-grasp fold succinyl-CoA synthetase-type" evidence="4">
    <location>
        <begin position="3"/>
        <end position="185"/>
    </location>
</feature>
<proteinExistence type="predicted"/>
<keyword evidence="6" id="KW-1185">Reference proteome</keyword>
<dbReference type="InterPro" id="IPR013650">
    <property type="entry name" value="ATP-grasp_succ-CoA_synth-type"/>
</dbReference>